<gene>
    <name evidence="2" type="ORF">SUTH_02617</name>
</gene>
<proteinExistence type="predicted"/>
<keyword evidence="3" id="KW-1185">Reference proteome</keyword>
<dbReference type="OrthoDB" id="5186897at2"/>
<dbReference type="STRING" id="1223802.SUTH_02617"/>
<accession>W0SGI7</accession>
<evidence type="ECO:0008006" key="4">
    <source>
        <dbReference type="Google" id="ProtNLM"/>
    </source>
</evidence>
<evidence type="ECO:0000313" key="2">
    <source>
        <dbReference type="EMBL" id="BAO30399.1"/>
    </source>
</evidence>
<dbReference type="HOGENOM" id="CLU_104183_1_0_4"/>
<evidence type="ECO:0000313" key="3">
    <source>
        <dbReference type="Proteomes" id="UP000031637"/>
    </source>
</evidence>
<dbReference type="RefSeq" id="WP_148312935.1">
    <property type="nucleotide sequence ID" value="NZ_AP012547.1"/>
</dbReference>
<organism evidence="2 3">
    <name type="scientific">Sulfuritalea hydrogenivorans sk43H</name>
    <dbReference type="NCBI Taxonomy" id="1223802"/>
    <lineage>
        <taxon>Bacteria</taxon>
        <taxon>Pseudomonadati</taxon>
        <taxon>Pseudomonadota</taxon>
        <taxon>Betaproteobacteria</taxon>
        <taxon>Nitrosomonadales</taxon>
        <taxon>Sterolibacteriaceae</taxon>
        <taxon>Sulfuritalea</taxon>
    </lineage>
</organism>
<dbReference type="InterPro" id="IPR035235">
    <property type="entry name" value="DUF5343"/>
</dbReference>
<dbReference type="Proteomes" id="UP000031637">
    <property type="component" value="Chromosome"/>
</dbReference>
<dbReference type="KEGG" id="shd:SUTH_02617"/>
<dbReference type="Pfam" id="PF17278">
    <property type="entry name" value="DUF5343"/>
    <property type="match status" value="1"/>
</dbReference>
<name>W0SGI7_9PROT</name>
<dbReference type="AlphaFoldDB" id="W0SGI7"/>
<dbReference type="EMBL" id="AP012547">
    <property type="protein sequence ID" value="BAO30399.1"/>
    <property type="molecule type" value="Genomic_DNA"/>
</dbReference>
<feature type="region of interest" description="Disordered" evidence="1">
    <location>
        <begin position="148"/>
        <end position="176"/>
    </location>
</feature>
<sequence length="215" mass="22803">MAASLPYLSAPGAIKTALEKIRSAATPERVTKDFVSTVLQIKGGTGGIIPPYLKRIGFVGSDGAPTDLYKRFRNPATGGAAVADAIRIGYRDLLQANEFFHLLSDRELQALITQVTGAEADSRVTALVFSTLKNLKTFADFDSAAVQSESPPVASPTVESAQPPYVPRPQSPPTSGGVGLNLSYTINLNLPATSDQAVFNAIFRSLKEHILSGNE</sequence>
<evidence type="ECO:0000256" key="1">
    <source>
        <dbReference type="SAM" id="MobiDB-lite"/>
    </source>
</evidence>
<reference evidence="2 3" key="1">
    <citation type="journal article" date="2014" name="Syst. Appl. Microbiol.">
        <title>Complete genomes of freshwater sulfur oxidizers Sulfuricella denitrificans skB26 and Sulfuritalea hydrogenivorans sk43H: genetic insights into the sulfur oxidation pathway of betaproteobacteria.</title>
        <authorList>
            <person name="Watanabe T."/>
            <person name="Kojima H."/>
            <person name="Fukui M."/>
        </authorList>
    </citation>
    <scope>NUCLEOTIDE SEQUENCE [LARGE SCALE GENOMIC DNA]</scope>
    <source>
        <strain evidence="2">DSM22779</strain>
    </source>
</reference>
<protein>
    <recommendedName>
        <fullName evidence="4">DUF5343 domain-containing protein</fullName>
    </recommendedName>
</protein>